<reference evidence="2 3" key="2">
    <citation type="journal article" date="2014" name="J. Gen. Appl. Microbiol.">
        <title>The early diverging ascomycetous budding yeast Saitoella complicata has three histone deacetylases belonging to the Clr6, Hos2, and Rpd3 lineages.</title>
        <authorList>
            <person name="Nishida H."/>
            <person name="Matsumoto T."/>
            <person name="Kondo S."/>
            <person name="Hamamoto M."/>
            <person name="Yoshikawa H."/>
        </authorList>
    </citation>
    <scope>NUCLEOTIDE SEQUENCE [LARGE SCALE GENOMIC DNA]</scope>
    <source>
        <strain evidence="2 3">NRRL Y-17804</strain>
    </source>
</reference>
<protein>
    <submittedName>
        <fullName evidence="2">Uncharacterized protein</fullName>
    </submittedName>
</protein>
<organism evidence="2 3">
    <name type="scientific">Saitoella complicata (strain BCRC 22490 / CBS 7301 / JCM 7358 / NBRC 10748 / NRRL Y-17804)</name>
    <dbReference type="NCBI Taxonomy" id="698492"/>
    <lineage>
        <taxon>Eukaryota</taxon>
        <taxon>Fungi</taxon>
        <taxon>Dikarya</taxon>
        <taxon>Ascomycota</taxon>
        <taxon>Taphrinomycotina</taxon>
        <taxon>Taphrinomycotina incertae sedis</taxon>
        <taxon>Saitoella</taxon>
    </lineage>
</organism>
<dbReference type="Proteomes" id="UP000033140">
    <property type="component" value="Unassembled WGS sequence"/>
</dbReference>
<dbReference type="EMBL" id="BACD03000053">
    <property type="protein sequence ID" value="GAO51822.1"/>
    <property type="molecule type" value="Genomic_DNA"/>
</dbReference>
<comment type="caution">
    <text evidence="2">The sequence shown here is derived from an EMBL/GenBank/DDBJ whole genome shotgun (WGS) entry which is preliminary data.</text>
</comment>
<sequence length="172" mass="17213">MCILRGTTIWYAPTTSHETTGNDCLLHSTLASRWSPWKPINSLRHPAQAVPHQHTLISQSLDTSFNQHLNMKVSIIVAALFLGASSFVAASPVPTVGTTPGVIPAPPPSSSPQSGGSTTAMGGSGGSGGSGGAGGKANGGDGGDKNEGGKSGSAKAFTSLVTPSVGKTAYDL</sequence>
<dbReference type="AlphaFoldDB" id="A0A0E9NPL5"/>
<evidence type="ECO:0000313" key="2">
    <source>
        <dbReference type="EMBL" id="GAO51822.1"/>
    </source>
</evidence>
<keyword evidence="3" id="KW-1185">Reference proteome</keyword>
<accession>A0A0E9NPL5</accession>
<feature type="compositionally biased region" description="Gly residues" evidence="1">
    <location>
        <begin position="122"/>
        <end position="141"/>
    </location>
</feature>
<evidence type="ECO:0000256" key="1">
    <source>
        <dbReference type="SAM" id="MobiDB-lite"/>
    </source>
</evidence>
<reference evidence="2 3" key="3">
    <citation type="journal article" date="2015" name="Genome Announc.">
        <title>Draft Genome Sequence of the Archiascomycetous Yeast Saitoella complicata.</title>
        <authorList>
            <person name="Yamauchi K."/>
            <person name="Kondo S."/>
            <person name="Hamamoto M."/>
            <person name="Takahashi Y."/>
            <person name="Ogura Y."/>
            <person name="Hayashi T."/>
            <person name="Nishida H."/>
        </authorList>
    </citation>
    <scope>NUCLEOTIDE SEQUENCE [LARGE SCALE GENOMIC DNA]</scope>
    <source>
        <strain evidence="2 3">NRRL Y-17804</strain>
    </source>
</reference>
<feature type="region of interest" description="Disordered" evidence="1">
    <location>
        <begin position="99"/>
        <end position="158"/>
    </location>
</feature>
<evidence type="ECO:0000313" key="3">
    <source>
        <dbReference type="Proteomes" id="UP000033140"/>
    </source>
</evidence>
<proteinExistence type="predicted"/>
<feature type="compositionally biased region" description="Low complexity" evidence="1">
    <location>
        <begin position="111"/>
        <end position="121"/>
    </location>
</feature>
<name>A0A0E9NPL5_SAICN</name>
<gene>
    <name evidence="2" type="ORF">G7K_5913-t1</name>
</gene>
<dbReference type="RefSeq" id="XP_019020893.1">
    <property type="nucleotide sequence ID" value="XM_019168167.1"/>
</dbReference>
<reference evidence="2 3" key="1">
    <citation type="journal article" date="2011" name="J. Gen. Appl. Microbiol.">
        <title>Draft genome sequencing of the enigmatic yeast Saitoella complicata.</title>
        <authorList>
            <person name="Nishida H."/>
            <person name="Hamamoto M."/>
            <person name="Sugiyama J."/>
        </authorList>
    </citation>
    <scope>NUCLEOTIDE SEQUENCE [LARGE SCALE GENOMIC DNA]</scope>
    <source>
        <strain evidence="2 3">NRRL Y-17804</strain>
    </source>
</reference>